<organism evidence="1 2">
    <name type="scientific">Vaccinium darrowii</name>
    <dbReference type="NCBI Taxonomy" id="229202"/>
    <lineage>
        <taxon>Eukaryota</taxon>
        <taxon>Viridiplantae</taxon>
        <taxon>Streptophyta</taxon>
        <taxon>Embryophyta</taxon>
        <taxon>Tracheophyta</taxon>
        <taxon>Spermatophyta</taxon>
        <taxon>Magnoliopsida</taxon>
        <taxon>eudicotyledons</taxon>
        <taxon>Gunneridae</taxon>
        <taxon>Pentapetalae</taxon>
        <taxon>asterids</taxon>
        <taxon>Ericales</taxon>
        <taxon>Ericaceae</taxon>
        <taxon>Vaccinioideae</taxon>
        <taxon>Vaccinieae</taxon>
        <taxon>Vaccinium</taxon>
    </lineage>
</organism>
<comment type="caution">
    <text evidence="1">The sequence shown here is derived from an EMBL/GenBank/DDBJ whole genome shotgun (WGS) entry which is preliminary data.</text>
</comment>
<evidence type="ECO:0000313" key="2">
    <source>
        <dbReference type="Proteomes" id="UP000828048"/>
    </source>
</evidence>
<dbReference type="EMBL" id="CM037155">
    <property type="protein sequence ID" value="KAH7846137.1"/>
    <property type="molecule type" value="Genomic_DNA"/>
</dbReference>
<accession>A0ACB7XYT2</accession>
<gene>
    <name evidence="1" type="ORF">Vadar_010384</name>
</gene>
<reference evidence="1 2" key="1">
    <citation type="journal article" date="2021" name="Hortic Res">
        <title>High-quality reference genome and annotation aids understanding of berry development for evergreen blueberry (Vaccinium darrowii).</title>
        <authorList>
            <person name="Yu J."/>
            <person name="Hulse-Kemp A.M."/>
            <person name="Babiker E."/>
            <person name="Staton M."/>
        </authorList>
    </citation>
    <scope>NUCLEOTIDE SEQUENCE [LARGE SCALE GENOMIC DNA]</scope>
    <source>
        <strain evidence="2">cv. NJ 8807/NJ 8810</strain>
        <tissue evidence="1">Young leaf</tissue>
    </source>
</reference>
<dbReference type="Proteomes" id="UP000828048">
    <property type="component" value="Chromosome 5"/>
</dbReference>
<name>A0ACB7XYT2_9ERIC</name>
<sequence length="97" mass="10553">MPSLPNTYCFFSYVMASFHPVSPLLLLTLISSFLLFIQHHPSNANSLITCHFEKIYTFGNSLTDTGNLIRENPVGAAAYARLPYGETQPGAAQTAGS</sequence>
<protein>
    <submittedName>
        <fullName evidence="1">Uncharacterized protein</fullName>
    </submittedName>
</protein>
<evidence type="ECO:0000313" key="1">
    <source>
        <dbReference type="EMBL" id="KAH7846137.1"/>
    </source>
</evidence>
<keyword evidence="2" id="KW-1185">Reference proteome</keyword>
<proteinExistence type="predicted"/>